<dbReference type="PANTHER" id="PTHR12788">
    <property type="entry name" value="PROTEIN-TYROSINE SULFOTRANSFERASE 2"/>
    <property type="match status" value="1"/>
</dbReference>
<name>A0A5K8A020_9BACT</name>
<dbReference type="SUPFAM" id="SSF52540">
    <property type="entry name" value="P-loop containing nucleoside triphosphate hydrolases"/>
    <property type="match status" value="1"/>
</dbReference>
<dbReference type="PANTHER" id="PTHR12788:SF10">
    <property type="entry name" value="PROTEIN-TYROSINE SULFOTRANSFERASE"/>
    <property type="match status" value="1"/>
</dbReference>
<keyword evidence="1" id="KW-0808">Transferase</keyword>
<dbReference type="GO" id="GO:0008476">
    <property type="term" value="F:protein-tyrosine sulfotransferase activity"/>
    <property type="evidence" value="ECO:0007669"/>
    <property type="project" value="InterPro"/>
</dbReference>
<dbReference type="KEGG" id="dov:DSCO28_64330"/>
<dbReference type="InterPro" id="IPR027417">
    <property type="entry name" value="P-loop_NTPase"/>
</dbReference>
<evidence type="ECO:0000313" key="2">
    <source>
        <dbReference type="EMBL" id="BBO85867.1"/>
    </source>
</evidence>
<sequence>MGYSKGDVMIKDADRPIFIVGMNGSGTTMLADCLNNHPDIYIHKVESRVIPYYAQKIDQYGDLGGEKVFRALVNEFSNNYAFRAVNHSKSLDIPYDYRSIKQPTLATAIQLTFSYFAQIEDKVRWGDHSPKYALFIPEILDLFPKAKFIHIYRDGRDCAQSFRNRFRQNIYRAIQEWKTMINKARTDGARAGDTHYHEIRYESLTNDPTRYMKAICSFLDVPYNKRVLDSRMPMFKEKNGQSSGQGQGTLVQNYGKWRKVFTPREIRKLEGIAGMTLRNMGYEILYNSGNRDLSDGQLKLLKAIDRVNASIAFFSRYKDEDRWGTFLRSIRTSLRQGRAR</sequence>
<evidence type="ECO:0000313" key="3">
    <source>
        <dbReference type="Proteomes" id="UP000425960"/>
    </source>
</evidence>
<dbReference type="EMBL" id="AP021876">
    <property type="protein sequence ID" value="BBO85867.1"/>
    <property type="molecule type" value="Genomic_DNA"/>
</dbReference>
<accession>A0A5K8A020</accession>
<dbReference type="Proteomes" id="UP000425960">
    <property type="component" value="Chromosome"/>
</dbReference>
<organism evidence="2 3">
    <name type="scientific">Desulfosarcina ovata subsp. sediminis</name>
    <dbReference type="NCBI Taxonomy" id="885957"/>
    <lineage>
        <taxon>Bacteria</taxon>
        <taxon>Pseudomonadati</taxon>
        <taxon>Thermodesulfobacteriota</taxon>
        <taxon>Desulfobacteria</taxon>
        <taxon>Desulfobacterales</taxon>
        <taxon>Desulfosarcinaceae</taxon>
        <taxon>Desulfosarcina</taxon>
    </lineage>
</organism>
<dbReference type="Pfam" id="PF13469">
    <property type="entry name" value="Sulfotransfer_3"/>
    <property type="match status" value="1"/>
</dbReference>
<dbReference type="InterPro" id="IPR026634">
    <property type="entry name" value="TPST-like"/>
</dbReference>
<dbReference type="AlphaFoldDB" id="A0A5K8A020"/>
<dbReference type="Gene3D" id="3.40.50.300">
    <property type="entry name" value="P-loop containing nucleotide triphosphate hydrolases"/>
    <property type="match status" value="1"/>
</dbReference>
<proteinExistence type="predicted"/>
<reference evidence="2 3" key="1">
    <citation type="submission" date="2019-11" db="EMBL/GenBank/DDBJ databases">
        <title>Comparative genomics of hydrocarbon-degrading Desulfosarcina strains.</title>
        <authorList>
            <person name="Watanabe M."/>
            <person name="Kojima H."/>
            <person name="Fukui M."/>
        </authorList>
    </citation>
    <scope>NUCLEOTIDE SEQUENCE [LARGE SCALE GENOMIC DNA]</scope>
    <source>
        <strain evidence="2 3">28bB2T</strain>
    </source>
</reference>
<evidence type="ECO:0000256" key="1">
    <source>
        <dbReference type="ARBA" id="ARBA00022679"/>
    </source>
</evidence>
<gene>
    <name evidence="2" type="ORF">DSCO28_64330</name>
</gene>
<evidence type="ECO:0008006" key="4">
    <source>
        <dbReference type="Google" id="ProtNLM"/>
    </source>
</evidence>
<protein>
    <recommendedName>
        <fullName evidence="4">Sulfotransferase</fullName>
    </recommendedName>
</protein>